<feature type="domain" description="Fe2OG dioxygenase" evidence="6">
    <location>
        <begin position="111"/>
        <end position="211"/>
    </location>
</feature>
<dbReference type="AlphaFoldDB" id="A0A963YN42"/>
<dbReference type="GO" id="GO:0035516">
    <property type="term" value="F:broad specificity oxidative DNA demethylase activity"/>
    <property type="evidence" value="ECO:0007669"/>
    <property type="project" value="UniProtKB-EC"/>
</dbReference>
<evidence type="ECO:0000256" key="2">
    <source>
        <dbReference type="ARBA" id="ARBA00022964"/>
    </source>
</evidence>
<gene>
    <name evidence="7" type="primary">alkB</name>
    <name evidence="7" type="ORF">ASILVAE211_01630</name>
</gene>
<dbReference type="InterPro" id="IPR037151">
    <property type="entry name" value="AlkB-like_sf"/>
</dbReference>
<keyword evidence="4 5" id="KW-0408">Iron</keyword>
<evidence type="ECO:0000256" key="5">
    <source>
        <dbReference type="PIRSR" id="PIRSR604574-2"/>
    </source>
</evidence>
<reference evidence="7" key="1">
    <citation type="journal article" date="2021" name="Microorganisms">
        <title>Acidisoma silvae sp. nov. and Acidisomacellulosilytica sp. nov., Two Acidophilic Bacteria Isolated from Decaying Wood, Hydrolyzing Cellulose and Producing Poly-3-hydroxybutyrate.</title>
        <authorList>
            <person name="Mieszkin S."/>
            <person name="Pouder E."/>
            <person name="Uroz S."/>
            <person name="Simon-Colin C."/>
            <person name="Alain K."/>
        </authorList>
    </citation>
    <scope>NUCLEOTIDE SEQUENCE</scope>
    <source>
        <strain evidence="7">HW T2.11</strain>
    </source>
</reference>
<evidence type="ECO:0000256" key="3">
    <source>
        <dbReference type="ARBA" id="ARBA00023002"/>
    </source>
</evidence>
<dbReference type="Pfam" id="PF13532">
    <property type="entry name" value="2OG-FeII_Oxy_2"/>
    <property type="match status" value="1"/>
</dbReference>
<dbReference type="NCBIfam" id="NF011930">
    <property type="entry name" value="PRK15401.1"/>
    <property type="match status" value="1"/>
</dbReference>
<dbReference type="InterPro" id="IPR004574">
    <property type="entry name" value="Alkb"/>
</dbReference>
<feature type="binding site" evidence="5">
    <location>
        <position position="129"/>
    </location>
    <ligand>
        <name>Fe cation</name>
        <dbReference type="ChEBI" id="CHEBI:24875"/>
        <note>catalytic</note>
    </ligand>
</feature>
<dbReference type="RefSeq" id="WP_227320109.1">
    <property type="nucleotide sequence ID" value="NZ_JAESVB010000001.1"/>
</dbReference>
<comment type="cofactor">
    <cofactor evidence="5">
        <name>Fe(2+)</name>
        <dbReference type="ChEBI" id="CHEBI:29033"/>
    </cofactor>
    <text evidence="5">Binds 1 Fe(2+) ion per subunit.</text>
</comment>
<evidence type="ECO:0000313" key="7">
    <source>
        <dbReference type="EMBL" id="MCB8873865.1"/>
    </source>
</evidence>
<reference evidence="7" key="2">
    <citation type="submission" date="2021-01" db="EMBL/GenBank/DDBJ databases">
        <authorList>
            <person name="Mieszkin S."/>
            <person name="Pouder E."/>
            <person name="Alain K."/>
        </authorList>
    </citation>
    <scope>NUCLEOTIDE SEQUENCE</scope>
    <source>
        <strain evidence="7">HW T2.11</strain>
    </source>
</reference>
<accession>A0A963YN42</accession>
<evidence type="ECO:0000256" key="4">
    <source>
        <dbReference type="ARBA" id="ARBA00023004"/>
    </source>
</evidence>
<dbReference type="Gene3D" id="2.60.120.590">
    <property type="entry name" value="Alpha-ketoglutarate-dependent dioxygenase AlkB-like"/>
    <property type="match status" value="1"/>
</dbReference>
<dbReference type="PANTHER" id="PTHR16557">
    <property type="entry name" value="ALKYLATED DNA REPAIR PROTEIN ALKB-RELATED"/>
    <property type="match status" value="1"/>
</dbReference>
<evidence type="ECO:0000313" key="8">
    <source>
        <dbReference type="Proteomes" id="UP000708298"/>
    </source>
</evidence>
<feature type="binding site" evidence="5">
    <location>
        <position position="185"/>
    </location>
    <ligand>
        <name>Fe cation</name>
        <dbReference type="ChEBI" id="CHEBI:24875"/>
        <note>catalytic</note>
    </ligand>
</feature>
<comment type="caution">
    <text evidence="7">The sequence shown here is derived from an EMBL/GenBank/DDBJ whole genome shotgun (WGS) entry which is preliminary data.</text>
</comment>
<sequence length="211" mass="22533">MSDLFSALRLPIPALPAGMVLLRRRADPAALWPVIQGLAAQSPFRFMTTKRGGTMAAAMTSAGACGWVSDARGYRYESRDPLTGQPWPAMPKAFAALAADAAAEAGFPGFAPDACLVNRYAVRAGMGLHRDGDERDFDQPIVSVSLGLPASFLVGGLDKDDKPQAIGLESGDVLVFGGPARLLYHGIRPVKAGEDPLFGPFRYNLTFRRAR</sequence>
<name>A0A963YN42_9PROT</name>
<organism evidence="7 8">
    <name type="scientific">Acidisoma silvae</name>
    <dbReference type="NCBI Taxonomy" id="2802396"/>
    <lineage>
        <taxon>Bacteria</taxon>
        <taxon>Pseudomonadati</taxon>
        <taxon>Pseudomonadota</taxon>
        <taxon>Alphaproteobacteria</taxon>
        <taxon>Acetobacterales</taxon>
        <taxon>Acidocellaceae</taxon>
        <taxon>Acidisoma</taxon>
    </lineage>
</organism>
<keyword evidence="2" id="KW-0223">Dioxygenase</keyword>
<keyword evidence="8" id="KW-1185">Reference proteome</keyword>
<dbReference type="SUPFAM" id="SSF51197">
    <property type="entry name" value="Clavaminate synthase-like"/>
    <property type="match status" value="1"/>
</dbReference>
<keyword evidence="3 7" id="KW-0560">Oxidoreductase</keyword>
<dbReference type="InterPro" id="IPR027450">
    <property type="entry name" value="AlkB-like"/>
</dbReference>
<dbReference type="EMBL" id="JAESVB010000001">
    <property type="protein sequence ID" value="MCB8873865.1"/>
    <property type="molecule type" value="Genomic_DNA"/>
</dbReference>
<keyword evidence="1 5" id="KW-0479">Metal-binding</keyword>
<dbReference type="GO" id="GO:0005737">
    <property type="term" value="C:cytoplasm"/>
    <property type="evidence" value="ECO:0007669"/>
    <property type="project" value="TreeGrafter"/>
</dbReference>
<protein>
    <submittedName>
        <fullName evidence="7">DNA oxidative demethylase AlkB</fullName>
        <ecNumber evidence="7">1.14.11.33</ecNumber>
    </submittedName>
</protein>
<dbReference type="PROSITE" id="PS51471">
    <property type="entry name" value="FE2OG_OXY"/>
    <property type="match status" value="1"/>
</dbReference>
<evidence type="ECO:0000256" key="1">
    <source>
        <dbReference type="ARBA" id="ARBA00022723"/>
    </source>
</evidence>
<feature type="binding site" evidence="5">
    <location>
        <position position="131"/>
    </location>
    <ligand>
        <name>Fe cation</name>
        <dbReference type="ChEBI" id="CHEBI:24875"/>
        <note>catalytic</note>
    </ligand>
</feature>
<dbReference type="InterPro" id="IPR005123">
    <property type="entry name" value="Oxoglu/Fe-dep_dioxygenase_dom"/>
</dbReference>
<dbReference type="GO" id="GO:0008198">
    <property type="term" value="F:ferrous iron binding"/>
    <property type="evidence" value="ECO:0007669"/>
    <property type="project" value="TreeGrafter"/>
</dbReference>
<evidence type="ECO:0000259" key="6">
    <source>
        <dbReference type="PROSITE" id="PS51471"/>
    </source>
</evidence>
<dbReference type="EC" id="1.14.11.33" evidence="7"/>
<dbReference type="PANTHER" id="PTHR16557:SF2">
    <property type="entry name" value="NUCLEIC ACID DIOXYGENASE ALKBH1"/>
    <property type="match status" value="1"/>
</dbReference>
<proteinExistence type="predicted"/>
<dbReference type="GO" id="GO:0035513">
    <property type="term" value="P:oxidative RNA demethylation"/>
    <property type="evidence" value="ECO:0007669"/>
    <property type="project" value="TreeGrafter"/>
</dbReference>
<dbReference type="GO" id="GO:0035515">
    <property type="term" value="F:oxidative RNA demethylase activity"/>
    <property type="evidence" value="ECO:0007669"/>
    <property type="project" value="TreeGrafter"/>
</dbReference>
<dbReference type="Proteomes" id="UP000708298">
    <property type="component" value="Unassembled WGS sequence"/>
</dbReference>